<reference evidence="1" key="1">
    <citation type="submission" date="2022-07" db="EMBL/GenBank/DDBJ databases">
        <title>Phylogenomic reconstructions and comparative analyses of Kickxellomycotina fungi.</title>
        <authorList>
            <person name="Reynolds N.K."/>
            <person name="Stajich J.E."/>
            <person name="Barry K."/>
            <person name="Grigoriev I.V."/>
            <person name="Crous P."/>
            <person name="Smith M.E."/>
        </authorList>
    </citation>
    <scope>NUCLEOTIDE SEQUENCE</scope>
    <source>
        <strain evidence="1">BCRC 34780</strain>
    </source>
</reference>
<feature type="non-terminal residue" evidence="1">
    <location>
        <position position="122"/>
    </location>
</feature>
<sequence length="122" mass="13889">MEDVEASATTQQRVVPSQSAIHGGDTEPQHPGRGDTSSSFVCGGVARIDVAKLERHVSNEVLTYAKGSFPRQSERYYKLMSVLHITRMLYHDGHCKPMHREFYKQLAQIHQDKQQLQQPIQQ</sequence>
<dbReference type="Proteomes" id="UP001140087">
    <property type="component" value="Unassembled WGS sequence"/>
</dbReference>
<comment type="caution">
    <text evidence="1">The sequence shown here is derived from an EMBL/GenBank/DDBJ whole genome shotgun (WGS) entry which is preliminary data.</text>
</comment>
<organism evidence="1 2">
    <name type="scientific">Coemansia helicoidea</name>
    <dbReference type="NCBI Taxonomy" id="1286919"/>
    <lineage>
        <taxon>Eukaryota</taxon>
        <taxon>Fungi</taxon>
        <taxon>Fungi incertae sedis</taxon>
        <taxon>Zoopagomycota</taxon>
        <taxon>Kickxellomycotina</taxon>
        <taxon>Kickxellomycetes</taxon>
        <taxon>Kickxellales</taxon>
        <taxon>Kickxellaceae</taxon>
        <taxon>Coemansia</taxon>
    </lineage>
</organism>
<protein>
    <submittedName>
        <fullName evidence="1">Uncharacterized protein</fullName>
    </submittedName>
</protein>
<evidence type="ECO:0000313" key="1">
    <source>
        <dbReference type="EMBL" id="KAJ2804435.1"/>
    </source>
</evidence>
<keyword evidence="2" id="KW-1185">Reference proteome</keyword>
<name>A0ACC1LAT6_9FUNG</name>
<gene>
    <name evidence="1" type="ORF">H4R21_001641</name>
</gene>
<accession>A0ACC1LAT6</accession>
<proteinExistence type="predicted"/>
<dbReference type="EMBL" id="JANBUN010000356">
    <property type="protein sequence ID" value="KAJ2804435.1"/>
    <property type="molecule type" value="Genomic_DNA"/>
</dbReference>
<evidence type="ECO:0000313" key="2">
    <source>
        <dbReference type="Proteomes" id="UP001140087"/>
    </source>
</evidence>